<protein>
    <recommendedName>
        <fullName evidence="7">Thioredoxin</fullName>
    </recommendedName>
</protein>
<evidence type="ECO:0000256" key="5">
    <source>
        <dbReference type="ARBA" id="ARBA00023157"/>
    </source>
</evidence>
<keyword evidence="2" id="KW-0813">Transport</keyword>
<proteinExistence type="inferred from homology"/>
<dbReference type="RefSeq" id="WP_327597931.1">
    <property type="nucleotide sequence ID" value="NZ_JAYXHS010000001.1"/>
</dbReference>
<dbReference type="PROSITE" id="PS00194">
    <property type="entry name" value="THIOREDOXIN_1"/>
    <property type="match status" value="1"/>
</dbReference>
<dbReference type="InterPro" id="IPR013766">
    <property type="entry name" value="Thioredoxin_domain"/>
</dbReference>
<dbReference type="InterPro" id="IPR049299">
    <property type="entry name" value="Thio2_N"/>
</dbReference>
<evidence type="ECO:0000256" key="4">
    <source>
        <dbReference type="ARBA" id="ARBA00022982"/>
    </source>
</evidence>
<dbReference type="SUPFAM" id="SSF52833">
    <property type="entry name" value="Thioredoxin-like"/>
    <property type="match status" value="1"/>
</dbReference>
<dbReference type="InterPro" id="IPR005746">
    <property type="entry name" value="Thioredoxin"/>
</dbReference>
<dbReference type="InterPro" id="IPR036249">
    <property type="entry name" value="Thioredoxin-like_sf"/>
</dbReference>
<dbReference type="InterPro" id="IPR017937">
    <property type="entry name" value="Thioredoxin_CS"/>
</dbReference>
<keyword evidence="5" id="KW-1015">Disulfide bond</keyword>
<dbReference type="Pfam" id="PF00085">
    <property type="entry name" value="Thioredoxin"/>
    <property type="match status" value="1"/>
</dbReference>
<evidence type="ECO:0000256" key="2">
    <source>
        <dbReference type="ARBA" id="ARBA00022448"/>
    </source>
</evidence>
<dbReference type="PANTHER" id="PTHR45663:SF11">
    <property type="entry name" value="GEO12009P1"/>
    <property type="match status" value="1"/>
</dbReference>
<gene>
    <name evidence="9" type="primary">trxC</name>
    <name evidence="9" type="ORF">VVD49_04480</name>
</gene>
<dbReference type="PRINTS" id="PR00421">
    <property type="entry name" value="THIOREDOXIN"/>
</dbReference>
<name>A0ABU6K190_9RHOO</name>
<evidence type="ECO:0000256" key="3">
    <source>
        <dbReference type="ARBA" id="ARBA00022723"/>
    </source>
</evidence>
<dbReference type="Pfam" id="PF21352">
    <property type="entry name" value="Zn_ribbon_Thio2"/>
    <property type="match status" value="1"/>
</dbReference>
<dbReference type="PANTHER" id="PTHR45663">
    <property type="entry name" value="GEO12009P1"/>
    <property type="match status" value="1"/>
</dbReference>
<keyword evidence="3" id="KW-0479">Metal-binding</keyword>
<feature type="domain" description="Thioredoxin" evidence="8">
    <location>
        <begin position="14"/>
        <end position="141"/>
    </location>
</feature>
<evidence type="ECO:0000256" key="6">
    <source>
        <dbReference type="ARBA" id="ARBA00023284"/>
    </source>
</evidence>
<organism evidence="9 10">
    <name type="scientific">Uliginosibacterium silvisoli</name>
    <dbReference type="NCBI Taxonomy" id="3114758"/>
    <lineage>
        <taxon>Bacteria</taxon>
        <taxon>Pseudomonadati</taxon>
        <taxon>Pseudomonadota</taxon>
        <taxon>Betaproteobacteria</taxon>
        <taxon>Rhodocyclales</taxon>
        <taxon>Zoogloeaceae</taxon>
        <taxon>Uliginosibacterium</taxon>
    </lineage>
</organism>
<dbReference type="NCBIfam" id="NF008229">
    <property type="entry name" value="PRK10996.1"/>
    <property type="match status" value="1"/>
</dbReference>
<evidence type="ECO:0000259" key="8">
    <source>
        <dbReference type="PROSITE" id="PS51352"/>
    </source>
</evidence>
<evidence type="ECO:0000313" key="9">
    <source>
        <dbReference type="EMBL" id="MEC5384965.1"/>
    </source>
</evidence>
<dbReference type="Proteomes" id="UP001331561">
    <property type="component" value="Unassembled WGS sequence"/>
</dbReference>
<dbReference type="NCBIfam" id="TIGR01068">
    <property type="entry name" value="thioredoxin"/>
    <property type="match status" value="1"/>
</dbReference>
<keyword evidence="4" id="KW-0249">Electron transport</keyword>
<dbReference type="Gene3D" id="2.30.30.380">
    <property type="entry name" value="Zn-finger domain of Sec23/24"/>
    <property type="match status" value="1"/>
</dbReference>
<comment type="caution">
    <text evidence="9">The sequence shown here is derived from an EMBL/GenBank/DDBJ whole genome shotgun (WGS) entry which is preliminary data.</text>
</comment>
<evidence type="ECO:0000313" key="10">
    <source>
        <dbReference type="Proteomes" id="UP001331561"/>
    </source>
</evidence>
<keyword evidence="10" id="KW-1185">Reference proteome</keyword>
<dbReference type="PROSITE" id="PS51352">
    <property type="entry name" value="THIOREDOXIN_2"/>
    <property type="match status" value="1"/>
</dbReference>
<evidence type="ECO:0000256" key="1">
    <source>
        <dbReference type="ARBA" id="ARBA00008987"/>
    </source>
</evidence>
<keyword evidence="6" id="KW-0676">Redox-active center</keyword>
<dbReference type="Gene3D" id="3.40.30.10">
    <property type="entry name" value="Glutaredoxin"/>
    <property type="match status" value="1"/>
</dbReference>
<evidence type="ECO:0000256" key="7">
    <source>
        <dbReference type="NCBIfam" id="TIGR01068"/>
    </source>
</evidence>
<comment type="similarity">
    <text evidence="1">Belongs to the thioredoxin family.</text>
</comment>
<dbReference type="CDD" id="cd02947">
    <property type="entry name" value="TRX_family"/>
    <property type="match status" value="1"/>
</dbReference>
<sequence>MLTVCPHCQTINRVPAERSANDPTCAKCKNALLDGQPVELTDANFDRFISRTELPIVVDFWAAWCGPCQMMAPQFKQAAERFKGRVIFAKVDSDNNPRAAARFGIRSLPTLVMLRGGAEVNRQAGAMQTAQIAAWVNNAAQGS</sequence>
<accession>A0ABU6K190</accession>
<reference evidence="9 10" key="1">
    <citation type="submission" date="2024-01" db="EMBL/GenBank/DDBJ databases">
        <title>Uliginosibacterium soil sp. nov.</title>
        <authorList>
            <person name="Lv Y."/>
        </authorList>
    </citation>
    <scope>NUCLEOTIDE SEQUENCE [LARGE SCALE GENOMIC DNA]</scope>
    <source>
        <strain evidence="9 10">H3</strain>
    </source>
</reference>
<dbReference type="EMBL" id="JAYXHS010000001">
    <property type="protein sequence ID" value="MEC5384965.1"/>
    <property type="molecule type" value="Genomic_DNA"/>
</dbReference>